<evidence type="ECO:0000256" key="2">
    <source>
        <dbReference type="SAM" id="Phobius"/>
    </source>
</evidence>
<feature type="compositionally biased region" description="Acidic residues" evidence="1">
    <location>
        <begin position="155"/>
        <end position="174"/>
    </location>
</feature>
<feature type="compositionally biased region" description="Basic and acidic residues" evidence="1">
    <location>
        <begin position="593"/>
        <end position="604"/>
    </location>
</feature>
<feature type="region of interest" description="Disordered" evidence="1">
    <location>
        <begin position="540"/>
        <end position="632"/>
    </location>
</feature>
<dbReference type="PROSITE" id="PS50006">
    <property type="entry name" value="FHA_DOMAIN"/>
    <property type="match status" value="1"/>
</dbReference>
<dbReference type="InterPro" id="IPR000253">
    <property type="entry name" value="FHA_dom"/>
</dbReference>
<keyword evidence="2" id="KW-0472">Membrane</keyword>
<feature type="compositionally biased region" description="Polar residues" evidence="1">
    <location>
        <begin position="611"/>
        <end position="632"/>
    </location>
</feature>
<evidence type="ECO:0000313" key="4">
    <source>
        <dbReference type="EMBL" id="SPQ21014.1"/>
    </source>
</evidence>
<proteinExistence type="predicted"/>
<evidence type="ECO:0000259" key="3">
    <source>
        <dbReference type="PROSITE" id="PS50006"/>
    </source>
</evidence>
<protein>
    <submittedName>
        <fullName evidence="4">7d6d197e-77f4-43c3-957c-c1c3881275e6</fullName>
    </submittedName>
</protein>
<feature type="region of interest" description="Disordered" evidence="1">
    <location>
        <begin position="223"/>
        <end position="274"/>
    </location>
</feature>
<feature type="transmembrane region" description="Helical" evidence="2">
    <location>
        <begin position="687"/>
        <end position="709"/>
    </location>
</feature>
<feature type="compositionally biased region" description="Acidic residues" evidence="1">
    <location>
        <begin position="288"/>
        <end position="298"/>
    </location>
</feature>
<feature type="region of interest" description="Disordered" evidence="1">
    <location>
        <begin position="288"/>
        <end position="384"/>
    </location>
</feature>
<feature type="domain" description="FHA" evidence="3">
    <location>
        <begin position="39"/>
        <end position="100"/>
    </location>
</feature>
<dbReference type="InterPro" id="IPR008984">
    <property type="entry name" value="SMAD_FHA_dom_sf"/>
</dbReference>
<keyword evidence="2" id="KW-1133">Transmembrane helix</keyword>
<feature type="compositionally biased region" description="Polar residues" evidence="1">
    <location>
        <begin position="242"/>
        <end position="253"/>
    </location>
</feature>
<dbReference type="AlphaFoldDB" id="A0A446BET5"/>
<dbReference type="CDD" id="cd00060">
    <property type="entry name" value="FHA"/>
    <property type="match status" value="1"/>
</dbReference>
<feature type="compositionally biased region" description="Polar residues" evidence="1">
    <location>
        <begin position="365"/>
        <end position="378"/>
    </location>
</feature>
<feature type="compositionally biased region" description="Acidic residues" evidence="1">
    <location>
        <begin position="307"/>
        <end position="330"/>
    </location>
</feature>
<name>A0A446BET5_9PEZI</name>
<dbReference type="Proteomes" id="UP000289323">
    <property type="component" value="Unassembled WGS sequence"/>
</dbReference>
<dbReference type="Gene3D" id="2.60.200.20">
    <property type="match status" value="1"/>
</dbReference>
<feature type="compositionally biased region" description="Acidic residues" evidence="1">
    <location>
        <begin position="340"/>
        <end position="358"/>
    </location>
</feature>
<dbReference type="EMBL" id="OUUZ01000008">
    <property type="protein sequence ID" value="SPQ21014.1"/>
    <property type="molecule type" value="Genomic_DNA"/>
</dbReference>
<dbReference type="SMART" id="SM00240">
    <property type="entry name" value="FHA"/>
    <property type="match status" value="1"/>
</dbReference>
<gene>
    <name evidence="4" type="ORF">TT172_LOCUS3433</name>
</gene>
<organism evidence="4 5">
    <name type="scientific">Thermothielavioides terrestris</name>
    <dbReference type="NCBI Taxonomy" id="2587410"/>
    <lineage>
        <taxon>Eukaryota</taxon>
        <taxon>Fungi</taxon>
        <taxon>Dikarya</taxon>
        <taxon>Ascomycota</taxon>
        <taxon>Pezizomycotina</taxon>
        <taxon>Sordariomycetes</taxon>
        <taxon>Sordariomycetidae</taxon>
        <taxon>Sordariales</taxon>
        <taxon>Chaetomiaceae</taxon>
        <taxon>Thermothielavioides</taxon>
    </lineage>
</organism>
<reference evidence="4 5" key="1">
    <citation type="submission" date="2018-04" db="EMBL/GenBank/DDBJ databases">
        <authorList>
            <person name="Huttner S."/>
            <person name="Dainat J."/>
        </authorList>
    </citation>
    <scope>NUCLEOTIDE SEQUENCE [LARGE SCALE GENOMIC DNA]</scope>
</reference>
<feature type="compositionally biased region" description="Basic and acidic residues" evidence="1">
    <location>
        <begin position="225"/>
        <end position="237"/>
    </location>
</feature>
<keyword evidence="2" id="KW-0812">Transmembrane</keyword>
<dbReference type="Pfam" id="PF00498">
    <property type="entry name" value="FHA"/>
    <property type="match status" value="1"/>
</dbReference>
<evidence type="ECO:0000256" key="1">
    <source>
        <dbReference type="SAM" id="MobiDB-lite"/>
    </source>
</evidence>
<evidence type="ECO:0000313" key="5">
    <source>
        <dbReference type="Proteomes" id="UP000289323"/>
    </source>
</evidence>
<feature type="region of interest" description="Disordered" evidence="1">
    <location>
        <begin position="141"/>
        <end position="189"/>
    </location>
</feature>
<dbReference type="SUPFAM" id="SSF49879">
    <property type="entry name" value="SMAD/FHA domain"/>
    <property type="match status" value="1"/>
</dbReference>
<sequence length="713" mass="76839">MGSESAAQVVLKLSASQSSRDPVILPQRRISLTREKNTITIGRASRSPTKGFVPAVDNAWFHSAIMSRMQARISAKVDQKKIEIIDLGSMHGTFLNGDDRISTKEPRELKDGDVLRFGVPIFHGNEEFRPTEVKVSIEFPDRERSTTGTFQVPDGSDDESSDHDEPSDSDEAVMEIDKPGPPAWKDATAGNCPVIDLTNDHGYRQPRVLIDLSSPTISSSAPILIRDDANDSRRPVDVADSSLRSVSPAQPTTDGLADGQVPRDSDHVSYIDYSEDPCFEERMSLFSGEDERDDDDYDTPSHVDYPSGDEDDYHSSDGDDLSEQEEDSPDADGQSRSQVDELEPEDHESAMDDSEDVSEAMYTSDGDSLNVDSFNDYPSTARDDLPQEFPEVERLINSLTHPIVPRPEPTELAPRNAATVSIMGLLNHEEHPASSCSSSEKTSAEILGAKTGKVDFFLAREHNKSTLEAQKATADHVAAATNAGLDAPRPLNSGFGPAGEQAVRSPQDHSAINNDICAVCAGLAPVFARPAEVSSDQANVRLGTGDFHPPTNPPKTSPISAGVEAEGSPRRTHVGISDIVDTDQQSPGKGKRKAGDISDTSHEEELWDAASKNTESTSLTTPADGETNNVDQATISVRAPTPIQAPVDEKQPSQPAEPANESHVFAASSISERSVKRARLMRVAERLGYAALGGVTAGAMIMGTLIYTAPTFS</sequence>
<accession>A0A446BET5</accession>